<keyword evidence="6" id="KW-0732">Signal</keyword>
<comment type="similarity">
    <text evidence="1 6">Belongs to the peptidase S10 family.</text>
</comment>
<dbReference type="GO" id="GO:0006508">
    <property type="term" value="P:proteolysis"/>
    <property type="evidence" value="ECO:0007669"/>
    <property type="project" value="UniProtKB-KW"/>
</dbReference>
<name>A0A0W0GDZ9_MONRR</name>
<evidence type="ECO:0000313" key="8">
    <source>
        <dbReference type="Proteomes" id="UP000054988"/>
    </source>
</evidence>
<dbReference type="EMBL" id="LATX01000256">
    <property type="protein sequence ID" value="KTB46777.1"/>
    <property type="molecule type" value="Genomic_DNA"/>
</dbReference>
<evidence type="ECO:0000256" key="2">
    <source>
        <dbReference type="ARBA" id="ARBA00022645"/>
    </source>
</evidence>
<dbReference type="InterPro" id="IPR018202">
    <property type="entry name" value="Ser_caboxypep_ser_AS"/>
</dbReference>
<reference evidence="7 8" key="1">
    <citation type="submission" date="2015-12" db="EMBL/GenBank/DDBJ databases">
        <title>Draft genome sequence of Moniliophthora roreri, the causal agent of frosty pod rot of cacao.</title>
        <authorList>
            <person name="Aime M.C."/>
            <person name="Diaz-Valderrama J.R."/>
            <person name="Kijpornyongpan T."/>
            <person name="Phillips-Mora W."/>
        </authorList>
    </citation>
    <scope>NUCLEOTIDE SEQUENCE [LARGE SCALE GENOMIC DNA]</scope>
    <source>
        <strain evidence="7 8">MCA 2952</strain>
    </source>
</reference>
<organism evidence="7 8">
    <name type="scientific">Moniliophthora roreri</name>
    <name type="common">Frosty pod rot fungus</name>
    <name type="synonym">Monilia roreri</name>
    <dbReference type="NCBI Taxonomy" id="221103"/>
    <lineage>
        <taxon>Eukaryota</taxon>
        <taxon>Fungi</taxon>
        <taxon>Dikarya</taxon>
        <taxon>Basidiomycota</taxon>
        <taxon>Agaricomycotina</taxon>
        <taxon>Agaricomycetes</taxon>
        <taxon>Agaricomycetidae</taxon>
        <taxon>Agaricales</taxon>
        <taxon>Marasmiineae</taxon>
        <taxon>Marasmiaceae</taxon>
        <taxon>Moniliophthora</taxon>
    </lineage>
</organism>
<proteinExistence type="inferred from homology"/>
<gene>
    <name evidence="7" type="ORF">WG66_638</name>
</gene>
<dbReference type="InterPro" id="IPR001563">
    <property type="entry name" value="Peptidase_S10"/>
</dbReference>
<protein>
    <recommendedName>
        <fullName evidence="6">Carboxypeptidase</fullName>
        <ecNumber evidence="6">3.4.16.-</ecNumber>
    </recommendedName>
</protein>
<keyword evidence="2 6" id="KW-0121">Carboxypeptidase</keyword>
<dbReference type="PANTHER" id="PTHR11802:SF452">
    <property type="entry name" value="CARBOXYPEPTIDASE"/>
    <property type="match status" value="1"/>
</dbReference>
<comment type="caution">
    <text evidence="7">The sequence shown here is derived from an EMBL/GenBank/DDBJ whole genome shotgun (WGS) entry which is preliminary data.</text>
</comment>
<evidence type="ECO:0000256" key="3">
    <source>
        <dbReference type="ARBA" id="ARBA00022670"/>
    </source>
</evidence>
<dbReference type="PRINTS" id="PR00724">
    <property type="entry name" value="CRBOXYPTASEC"/>
</dbReference>
<keyword evidence="4 6" id="KW-0378">Hydrolase</keyword>
<evidence type="ECO:0000256" key="6">
    <source>
        <dbReference type="RuleBase" id="RU361156"/>
    </source>
</evidence>
<dbReference type="GO" id="GO:0000324">
    <property type="term" value="C:fungal-type vacuole"/>
    <property type="evidence" value="ECO:0007669"/>
    <property type="project" value="TreeGrafter"/>
</dbReference>
<evidence type="ECO:0000313" key="7">
    <source>
        <dbReference type="EMBL" id="KTB46777.1"/>
    </source>
</evidence>
<dbReference type="InterPro" id="IPR033124">
    <property type="entry name" value="Ser_caboxypep_his_AS"/>
</dbReference>
<dbReference type="Proteomes" id="UP000054988">
    <property type="component" value="Unassembled WGS sequence"/>
</dbReference>
<evidence type="ECO:0000256" key="1">
    <source>
        <dbReference type="ARBA" id="ARBA00009431"/>
    </source>
</evidence>
<evidence type="ECO:0000256" key="4">
    <source>
        <dbReference type="ARBA" id="ARBA00022801"/>
    </source>
</evidence>
<keyword evidence="5" id="KW-0325">Glycoprotein</keyword>
<feature type="signal peptide" evidence="6">
    <location>
        <begin position="1"/>
        <end position="16"/>
    </location>
</feature>
<evidence type="ECO:0000256" key="5">
    <source>
        <dbReference type="ARBA" id="ARBA00023180"/>
    </source>
</evidence>
<feature type="chain" id="PRO_5006774317" description="Carboxypeptidase" evidence="6">
    <location>
        <begin position="17"/>
        <end position="447"/>
    </location>
</feature>
<dbReference type="PROSITE" id="PS00560">
    <property type="entry name" value="CARBOXYPEPT_SER_HIS"/>
    <property type="match status" value="1"/>
</dbReference>
<sequence length="447" mass="49997">MKALATLLAFALPIAALSSQAVLGNIGNGLEAYQKQYIAQNNLNYEFVSHSSFNDHRLRIVEPKLCDPSVKQYSGYLDISGTKHLFFWFFESRKSPSTAPLILWLNGGPGGSSLLGTLTELGPCWIADEGKNTTYNPHSWNTEANIIFLDQPVQVGFSYDDHNRNTVNTSAVGAQDVYAFFQLFYHRFPEYSTLPLHIAGESYGGVYVPNIANAVYQHNKDVTVGPKHINLVSVILANAMSDPKIQYASIFDYACGGGAPYRVFDPEVVGYNPYDIRKKCQREADRPLCYDEPVWIEKWMNIPANKITLGVPPERNFTAVNMAVYHDFLATGEMAFDTKALLPELVNDGIRLLVYAGDCDTLCTNYIGKERWLEALDTKFHDEFSKAKLLPWYDSATGRHAGEVRSAGTAGNLTYVRIYDAGHMAPYDQPEALLDLITRWLQEIPFA</sequence>
<dbReference type="PROSITE" id="PS00131">
    <property type="entry name" value="CARBOXYPEPT_SER_SER"/>
    <property type="match status" value="1"/>
</dbReference>
<dbReference type="InterPro" id="IPR029058">
    <property type="entry name" value="AB_hydrolase_fold"/>
</dbReference>
<dbReference type="Pfam" id="PF00450">
    <property type="entry name" value="Peptidase_S10"/>
    <property type="match status" value="2"/>
</dbReference>
<dbReference type="AlphaFoldDB" id="A0A0W0GDZ9"/>
<dbReference type="EC" id="3.4.16.-" evidence="6"/>
<dbReference type="GO" id="GO:0004185">
    <property type="term" value="F:serine-type carboxypeptidase activity"/>
    <property type="evidence" value="ECO:0007669"/>
    <property type="project" value="UniProtKB-UniRule"/>
</dbReference>
<dbReference type="Gene3D" id="3.40.50.1820">
    <property type="entry name" value="alpha/beta hydrolase"/>
    <property type="match status" value="2"/>
</dbReference>
<accession>A0A0W0GDZ9</accession>
<dbReference type="eggNOG" id="KOG1282">
    <property type="taxonomic scope" value="Eukaryota"/>
</dbReference>
<dbReference type="PANTHER" id="PTHR11802">
    <property type="entry name" value="SERINE PROTEASE FAMILY S10 SERINE CARBOXYPEPTIDASE"/>
    <property type="match status" value="1"/>
</dbReference>
<dbReference type="SUPFAM" id="SSF53474">
    <property type="entry name" value="alpha/beta-Hydrolases"/>
    <property type="match status" value="1"/>
</dbReference>
<keyword evidence="3 6" id="KW-0645">Protease</keyword>